<protein>
    <recommendedName>
        <fullName evidence="4">nicotinate-nucleotide diphosphorylase (carboxylating)</fullName>
        <ecNumber evidence="4">2.4.2.19</ecNumber>
    </recommendedName>
    <alternativeName>
        <fullName evidence="8">Quinolinate phosphoribosyltransferase [decarboxylating]</fullName>
    </alternativeName>
</protein>
<dbReference type="GO" id="GO:0005737">
    <property type="term" value="C:cytoplasm"/>
    <property type="evidence" value="ECO:0007669"/>
    <property type="project" value="TreeGrafter"/>
</dbReference>
<dbReference type="InterPro" id="IPR013785">
    <property type="entry name" value="Aldolase_TIM"/>
</dbReference>
<feature type="domain" description="Quinolinate phosphoribosyl transferase C-terminal" evidence="10">
    <location>
        <begin position="105"/>
        <end position="277"/>
    </location>
</feature>
<organism evidence="12">
    <name type="scientific">candidate division WOR-3 bacterium</name>
    <dbReference type="NCBI Taxonomy" id="2052148"/>
    <lineage>
        <taxon>Bacteria</taxon>
        <taxon>Bacteria division WOR-3</taxon>
    </lineage>
</organism>
<evidence type="ECO:0000256" key="3">
    <source>
        <dbReference type="ARBA" id="ARBA00009400"/>
    </source>
</evidence>
<proteinExistence type="inferred from homology"/>
<dbReference type="FunFam" id="3.20.20.70:FF:000030">
    <property type="entry name" value="Nicotinate-nucleotide pyrophosphorylase, carboxylating"/>
    <property type="match status" value="1"/>
</dbReference>
<sequence>MVYGILKKLLEYVEEDMPFGDISSELIPDGIHCKAKIEARENFKVFGLEYVKRLCEYLGLNVQLKKRDGDWVVKNDVLIYLEGNAKVILQIERTLLNLIGHLSGITTQVAFFVMKARACNPDIVIACTRKTTPGMRYFEKMAFKAGGGDTHRFSLSDAVMIKDNHLKLLGGVSQAIRLAKEKSSFAHKIEVEVESLEEAIIAAKEGADIVMLDNMTPTEIAKVVEKYKELGFYGKVLLEASGGITFENLEDYAKTGVNIISSGYLTKTVRSCDVSLELEL</sequence>
<dbReference type="PIRSF" id="PIRSF006250">
    <property type="entry name" value="NadC_ModD"/>
    <property type="match status" value="1"/>
</dbReference>
<gene>
    <name evidence="12" type="primary">nadC</name>
    <name evidence="12" type="ORF">ENU66_03995</name>
</gene>
<dbReference type="NCBIfam" id="TIGR00078">
    <property type="entry name" value="nadC"/>
    <property type="match status" value="1"/>
</dbReference>
<dbReference type="UniPathway" id="UPA00253">
    <property type="reaction ID" value="UER00331"/>
</dbReference>
<keyword evidence="7 9" id="KW-0808">Transferase</keyword>
<dbReference type="PANTHER" id="PTHR32179:SF3">
    <property type="entry name" value="NICOTINATE-NUCLEOTIDE PYROPHOSPHORYLASE [CARBOXYLATING]"/>
    <property type="match status" value="1"/>
</dbReference>
<dbReference type="Pfam" id="PF02749">
    <property type="entry name" value="QRPTase_N"/>
    <property type="match status" value="1"/>
</dbReference>
<comment type="similarity">
    <text evidence="3 9">Belongs to the NadC/ModD family.</text>
</comment>
<evidence type="ECO:0000256" key="2">
    <source>
        <dbReference type="ARBA" id="ARBA00004893"/>
    </source>
</evidence>
<dbReference type="GO" id="GO:0009435">
    <property type="term" value="P:NAD+ biosynthetic process"/>
    <property type="evidence" value="ECO:0007669"/>
    <property type="project" value="UniProtKB-UniPathway"/>
</dbReference>
<evidence type="ECO:0000256" key="6">
    <source>
        <dbReference type="ARBA" id="ARBA00022676"/>
    </source>
</evidence>
<evidence type="ECO:0000313" key="12">
    <source>
        <dbReference type="EMBL" id="HGL17476.1"/>
    </source>
</evidence>
<dbReference type="GO" id="GO:0004514">
    <property type="term" value="F:nicotinate-nucleotide diphosphorylase (carboxylating) activity"/>
    <property type="evidence" value="ECO:0007669"/>
    <property type="project" value="UniProtKB-EC"/>
</dbReference>
<dbReference type="Gene3D" id="3.90.1170.20">
    <property type="entry name" value="Quinolinate phosphoribosyl transferase, N-terminal domain"/>
    <property type="match status" value="1"/>
</dbReference>
<evidence type="ECO:0000256" key="5">
    <source>
        <dbReference type="ARBA" id="ARBA00022642"/>
    </source>
</evidence>
<name>A0A7V3ZXV7_UNCW3</name>
<dbReference type="SUPFAM" id="SSF54675">
    <property type="entry name" value="Nicotinate/Quinolinate PRTase N-terminal domain-like"/>
    <property type="match status" value="1"/>
</dbReference>
<dbReference type="GO" id="GO:0034213">
    <property type="term" value="P:quinolinate catabolic process"/>
    <property type="evidence" value="ECO:0007669"/>
    <property type="project" value="TreeGrafter"/>
</dbReference>
<dbReference type="InterPro" id="IPR036068">
    <property type="entry name" value="Nicotinate_pribotase-like_C"/>
</dbReference>
<evidence type="ECO:0000256" key="7">
    <source>
        <dbReference type="ARBA" id="ARBA00022679"/>
    </source>
</evidence>
<accession>A0A7V3ZXV7</accession>
<comment type="pathway">
    <text evidence="2">Cofactor biosynthesis; NAD(+) biosynthesis; nicotinate D-ribonucleotide from quinolinate: step 1/1.</text>
</comment>
<dbReference type="PANTHER" id="PTHR32179">
    <property type="entry name" value="NICOTINATE-NUCLEOTIDE PYROPHOSPHORYLASE [CARBOXYLATING]"/>
    <property type="match status" value="1"/>
</dbReference>
<reference evidence="12" key="1">
    <citation type="journal article" date="2020" name="mSystems">
        <title>Genome- and Community-Level Interaction Insights into Carbon Utilization and Element Cycling Functions of Hydrothermarchaeota in Hydrothermal Sediment.</title>
        <authorList>
            <person name="Zhou Z."/>
            <person name="Liu Y."/>
            <person name="Xu W."/>
            <person name="Pan J."/>
            <person name="Luo Z.H."/>
            <person name="Li M."/>
        </authorList>
    </citation>
    <scope>NUCLEOTIDE SEQUENCE [LARGE SCALE GENOMIC DNA]</scope>
    <source>
        <strain evidence="12">SpSt-69</strain>
    </source>
</reference>
<dbReference type="EC" id="2.4.2.19" evidence="4"/>
<evidence type="ECO:0000256" key="9">
    <source>
        <dbReference type="PIRNR" id="PIRNR006250"/>
    </source>
</evidence>
<dbReference type="InterPro" id="IPR037128">
    <property type="entry name" value="Quinolinate_PRibosylTase_N_sf"/>
</dbReference>
<dbReference type="EMBL" id="DTDJ01000027">
    <property type="protein sequence ID" value="HGL17476.1"/>
    <property type="molecule type" value="Genomic_DNA"/>
</dbReference>
<dbReference type="InterPro" id="IPR022412">
    <property type="entry name" value="Quinolinate_PRibosylTrfase_N"/>
</dbReference>
<keyword evidence="5" id="KW-0662">Pyridine nucleotide biosynthesis</keyword>
<comment type="function">
    <text evidence="1">Involved in the catabolism of quinolinic acid (QA).</text>
</comment>
<dbReference type="InterPro" id="IPR002638">
    <property type="entry name" value="Quinolinate_PRibosylTrfase_C"/>
</dbReference>
<evidence type="ECO:0000256" key="4">
    <source>
        <dbReference type="ARBA" id="ARBA00011944"/>
    </source>
</evidence>
<dbReference type="InterPro" id="IPR027277">
    <property type="entry name" value="NadC/ModD"/>
</dbReference>
<dbReference type="CDD" id="cd01568">
    <property type="entry name" value="QPRTase_NadC"/>
    <property type="match status" value="1"/>
</dbReference>
<evidence type="ECO:0000259" key="10">
    <source>
        <dbReference type="Pfam" id="PF01729"/>
    </source>
</evidence>
<dbReference type="InterPro" id="IPR004393">
    <property type="entry name" value="NadC"/>
</dbReference>
<keyword evidence="6 9" id="KW-0328">Glycosyltransferase</keyword>
<evidence type="ECO:0000256" key="1">
    <source>
        <dbReference type="ARBA" id="ARBA00003237"/>
    </source>
</evidence>
<dbReference type="Gene3D" id="3.20.20.70">
    <property type="entry name" value="Aldolase class I"/>
    <property type="match status" value="1"/>
</dbReference>
<comment type="caution">
    <text evidence="12">The sequence shown here is derived from an EMBL/GenBank/DDBJ whole genome shotgun (WGS) entry which is preliminary data.</text>
</comment>
<dbReference type="SUPFAM" id="SSF51690">
    <property type="entry name" value="Nicotinate/Quinolinate PRTase C-terminal domain-like"/>
    <property type="match status" value="1"/>
</dbReference>
<evidence type="ECO:0000256" key="8">
    <source>
        <dbReference type="ARBA" id="ARBA00033102"/>
    </source>
</evidence>
<feature type="domain" description="Quinolinate phosphoribosyl transferase N-terminal" evidence="11">
    <location>
        <begin position="21"/>
        <end position="103"/>
    </location>
</feature>
<dbReference type="AlphaFoldDB" id="A0A7V3ZXV7"/>
<evidence type="ECO:0000259" key="11">
    <source>
        <dbReference type="Pfam" id="PF02749"/>
    </source>
</evidence>
<dbReference type="Pfam" id="PF01729">
    <property type="entry name" value="QRPTase_C"/>
    <property type="match status" value="1"/>
</dbReference>